<dbReference type="GO" id="GO:0016758">
    <property type="term" value="F:hexosyltransferase activity"/>
    <property type="evidence" value="ECO:0007669"/>
    <property type="project" value="TreeGrafter"/>
</dbReference>
<dbReference type="PANTHER" id="PTHR45947:SF3">
    <property type="entry name" value="SULFOQUINOVOSYL TRANSFERASE SQD2"/>
    <property type="match status" value="1"/>
</dbReference>
<evidence type="ECO:0000259" key="1">
    <source>
        <dbReference type="Pfam" id="PF00534"/>
    </source>
</evidence>
<feature type="domain" description="Glycosyl transferase family 1" evidence="1">
    <location>
        <begin position="248"/>
        <end position="411"/>
    </location>
</feature>
<reference evidence="3 4" key="1">
    <citation type="submission" date="2018-10" db="EMBL/GenBank/DDBJ databases">
        <title>Butyricimonas faecalis sp. nov., isolated from human faeces and emended description of the genus Butyricimonas.</title>
        <authorList>
            <person name="Le Roy T."/>
            <person name="Van der Smissen P."/>
            <person name="Paquot A."/>
            <person name="Delzenne N."/>
            <person name="Muccioli G."/>
            <person name="Collet J.-F."/>
            <person name="Cani P.D."/>
        </authorList>
    </citation>
    <scope>NUCLEOTIDE SEQUENCE [LARGE SCALE GENOMIC DNA]</scope>
    <source>
        <strain evidence="3 4">H184</strain>
    </source>
</reference>
<keyword evidence="4" id="KW-1185">Reference proteome</keyword>
<dbReference type="OrthoDB" id="9811902at2"/>
<dbReference type="PANTHER" id="PTHR45947">
    <property type="entry name" value="SULFOQUINOVOSYL TRANSFERASE SQD2"/>
    <property type="match status" value="1"/>
</dbReference>
<protein>
    <submittedName>
        <fullName evidence="3">Glycosyltransferase WbuB</fullName>
    </submittedName>
</protein>
<proteinExistence type="predicted"/>
<evidence type="ECO:0000313" key="3">
    <source>
        <dbReference type="EMBL" id="AZS29907.1"/>
    </source>
</evidence>
<gene>
    <name evidence="3" type="ORF">D8S85_10335</name>
</gene>
<dbReference type="Pfam" id="PF13439">
    <property type="entry name" value="Glyco_transf_4"/>
    <property type="match status" value="1"/>
</dbReference>
<keyword evidence="3" id="KW-0808">Transferase</keyword>
<dbReference type="EMBL" id="CP032819">
    <property type="protein sequence ID" value="AZS29907.1"/>
    <property type="molecule type" value="Genomic_DNA"/>
</dbReference>
<dbReference type="AlphaFoldDB" id="A0A3S9VTM1"/>
<dbReference type="KEGG" id="buy:D8S85_10335"/>
<dbReference type="InterPro" id="IPR050194">
    <property type="entry name" value="Glycosyltransferase_grp1"/>
</dbReference>
<evidence type="ECO:0000259" key="2">
    <source>
        <dbReference type="Pfam" id="PF13439"/>
    </source>
</evidence>
<name>A0A3S9VTM1_9BACT</name>
<accession>A0A3S9VTM1</accession>
<organism evidence="3 4">
    <name type="scientific">Butyricimonas faecalis</name>
    <dbReference type="NCBI Taxonomy" id="2093856"/>
    <lineage>
        <taxon>Bacteria</taxon>
        <taxon>Pseudomonadati</taxon>
        <taxon>Bacteroidota</taxon>
        <taxon>Bacteroidia</taxon>
        <taxon>Bacteroidales</taxon>
        <taxon>Odoribacteraceae</taxon>
        <taxon>Butyricimonas</taxon>
    </lineage>
</organism>
<dbReference type="SUPFAM" id="SSF53756">
    <property type="entry name" value="UDP-Glycosyltransferase/glycogen phosphorylase"/>
    <property type="match status" value="1"/>
</dbReference>
<dbReference type="Pfam" id="PF00534">
    <property type="entry name" value="Glycos_transf_1"/>
    <property type="match status" value="1"/>
</dbReference>
<sequence>MLACWRQDMIGIFWQKIFIKLYPVSSKQASFLFREIIMKTIIIIANFCRKFDGTVNGRFLYLAEMFAKRGFRVELITSDFDHGTKKYKDEPVKTYESKIIYIHEPGYVKNISFRRLYSHRCWGKNVREYLESCTVPDYIYCAVPSLTAAREAASFSKRHHVKFFIDIQDLWPEAFGLVIKSRSLRNLLSFPMKLYVDEIYRAADKVIAVSDTYRNRALAVNKRDKESLSVYLGTDGGVFDLARKKYRLDRKDNEIWLCYVGTLSFSYDIECVLDALCLLKERNFSRVVKFVVIGDGPLKNRFERYAENKFVYVEFAGKMPYEKMVGLLCSCDIAINPIKKGSAGSIINKVGDYALSGLPVINTQECEEYRDLIERYKCGINCEVGNVNEVANAIEKLVLDKDLRDRMGKRSSELGDERFDRRKTYPAIVNLFEN</sequence>
<dbReference type="Proteomes" id="UP000270673">
    <property type="component" value="Chromosome"/>
</dbReference>
<evidence type="ECO:0000313" key="4">
    <source>
        <dbReference type="Proteomes" id="UP000270673"/>
    </source>
</evidence>
<feature type="domain" description="Glycosyltransferase subfamily 4-like N-terminal" evidence="2">
    <location>
        <begin position="60"/>
        <end position="219"/>
    </location>
</feature>
<dbReference type="CDD" id="cd03794">
    <property type="entry name" value="GT4_WbuB-like"/>
    <property type="match status" value="1"/>
</dbReference>
<dbReference type="InterPro" id="IPR001296">
    <property type="entry name" value="Glyco_trans_1"/>
</dbReference>
<dbReference type="InterPro" id="IPR028098">
    <property type="entry name" value="Glyco_trans_4-like_N"/>
</dbReference>
<dbReference type="Gene3D" id="3.40.50.2000">
    <property type="entry name" value="Glycogen Phosphorylase B"/>
    <property type="match status" value="2"/>
</dbReference>